<evidence type="ECO:0000313" key="3">
    <source>
        <dbReference type="Proteomes" id="UP000707071"/>
    </source>
</evidence>
<keyword evidence="1" id="KW-0732">Signal</keyword>
<organism evidence="2 3">
    <name type="scientific">Claviceps aff. purpurea</name>
    <dbReference type="NCBI Taxonomy" id="1967640"/>
    <lineage>
        <taxon>Eukaryota</taxon>
        <taxon>Fungi</taxon>
        <taxon>Dikarya</taxon>
        <taxon>Ascomycota</taxon>
        <taxon>Pezizomycotina</taxon>
        <taxon>Sordariomycetes</taxon>
        <taxon>Hypocreomycetidae</taxon>
        <taxon>Hypocreales</taxon>
        <taxon>Clavicipitaceae</taxon>
        <taxon>Claviceps</taxon>
    </lineage>
</organism>
<proteinExistence type="predicted"/>
<dbReference type="Proteomes" id="UP000707071">
    <property type="component" value="Unassembled WGS sequence"/>
</dbReference>
<comment type="caution">
    <text evidence="2">The sequence shown here is derived from an EMBL/GenBank/DDBJ whole genome shotgun (WGS) entry which is preliminary data.</text>
</comment>
<accession>A0A9P7QBG0</accession>
<sequence length="78" mass="8636">MKICILVASLLYLGASALPEAEERITVGGHTYKGGDLPKGELRVHALPESNFESRDPFWDLAFPPPRRLLTSKSLTRT</sequence>
<feature type="chain" id="PRO_5040149677" evidence="1">
    <location>
        <begin position="18"/>
        <end position="78"/>
    </location>
</feature>
<evidence type="ECO:0000313" key="2">
    <source>
        <dbReference type="EMBL" id="KAG6284727.1"/>
    </source>
</evidence>
<evidence type="ECO:0000256" key="1">
    <source>
        <dbReference type="SAM" id="SignalP"/>
    </source>
</evidence>
<dbReference type="AlphaFoldDB" id="A0A9P7QBG0"/>
<protein>
    <submittedName>
        <fullName evidence="2">Uncharacterized protein</fullName>
    </submittedName>
</protein>
<keyword evidence="3" id="KW-1185">Reference proteome</keyword>
<reference evidence="2 3" key="1">
    <citation type="journal article" date="2020" name="bioRxiv">
        <title>Whole genome comparisons of ergot fungi reveals the divergence and evolution of species within the genus Claviceps are the result of varying mechanisms driving genome evolution and host range expansion.</title>
        <authorList>
            <person name="Wyka S.A."/>
            <person name="Mondo S.J."/>
            <person name="Liu M."/>
            <person name="Dettman J."/>
            <person name="Nalam V."/>
            <person name="Broders K.D."/>
        </authorList>
    </citation>
    <scope>NUCLEOTIDE SEQUENCE [LARGE SCALE GENOMIC DNA]</scope>
    <source>
        <strain evidence="2 3">Clav52</strain>
    </source>
</reference>
<feature type="signal peptide" evidence="1">
    <location>
        <begin position="1"/>
        <end position="17"/>
    </location>
</feature>
<name>A0A9P7QBG0_9HYPO</name>
<gene>
    <name evidence="2" type="ORF">E4U09_007697</name>
</gene>
<dbReference type="EMBL" id="SRRH01000817">
    <property type="protein sequence ID" value="KAG6284727.1"/>
    <property type="molecule type" value="Genomic_DNA"/>
</dbReference>